<reference evidence="2 3" key="1">
    <citation type="submission" date="2021-12" db="EMBL/GenBank/DDBJ databases">
        <title>Complete genome sequence of Phytobacter diazotrophicus TA9734.</title>
        <authorList>
            <person name="Kubota H."/>
            <person name="Nakayama Y."/>
            <person name="Ariyoshi T."/>
        </authorList>
    </citation>
    <scope>NUCLEOTIDE SEQUENCE [LARGE SCALE GENOMIC DNA]</scope>
    <source>
        <strain evidence="2 3">TA9734</strain>
    </source>
</reference>
<keyword evidence="1" id="KW-0812">Transmembrane</keyword>
<protein>
    <submittedName>
        <fullName evidence="2">Uncharacterized protein</fullName>
    </submittedName>
</protein>
<evidence type="ECO:0000313" key="3">
    <source>
        <dbReference type="Proteomes" id="UP001320460"/>
    </source>
</evidence>
<feature type="transmembrane region" description="Helical" evidence="1">
    <location>
        <begin position="53"/>
        <end position="80"/>
    </location>
</feature>
<organism evidence="2 3">
    <name type="scientific">Phytobacter diazotrophicus</name>
    <dbReference type="NCBI Taxonomy" id="395631"/>
    <lineage>
        <taxon>Bacteria</taxon>
        <taxon>Pseudomonadati</taxon>
        <taxon>Pseudomonadota</taxon>
        <taxon>Gammaproteobacteria</taxon>
        <taxon>Enterobacterales</taxon>
        <taxon>Enterobacteriaceae</taxon>
        <taxon>Phytobacter</taxon>
    </lineage>
</organism>
<evidence type="ECO:0000256" key="1">
    <source>
        <dbReference type="SAM" id="Phobius"/>
    </source>
</evidence>
<accession>A0ABN6LJ43</accession>
<gene>
    <name evidence="2" type="ORF">PDTA9734_06960</name>
</gene>
<keyword evidence="3" id="KW-1185">Reference proteome</keyword>
<keyword evidence="1" id="KW-0472">Membrane</keyword>
<sequence length="133" mass="14531">MTPGPVVEDFNVIEDIGPGQIPGFIDTFSDPFFFSELKNDSATALSQQLPRRLMLGAVVIGPAEALPVVTAVLAALIAMYDNLAVRFSTPHGHHQSVQREFARESGLHRPANHVTGEEIDNHRQIQPALPVRI</sequence>
<dbReference type="EMBL" id="AP025334">
    <property type="protein sequence ID" value="BDD49209.1"/>
    <property type="molecule type" value="Genomic_DNA"/>
</dbReference>
<proteinExistence type="predicted"/>
<name>A0ABN6LJ43_9ENTR</name>
<dbReference type="Proteomes" id="UP001320460">
    <property type="component" value="Chromosome"/>
</dbReference>
<evidence type="ECO:0000313" key="2">
    <source>
        <dbReference type="EMBL" id="BDD49209.1"/>
    </source>
</evidence>
<keyword evidence="1" id="KW-1133">Transmembrane helix</keyword>